<feature type="signal peptide" evidence="7">
    <location>
        <begin position="1"/>
        <end position="23"/>
    </location>
</feature>
<proteinExistence type="predicted"/>
<feature type="transmembrane region" description="Helical" evidence="6">
    <location>
        <begin position="225"/>
        <end position="243"/>
    </location>
</feature>
<dbReference type="GO" id="GO:0005886">
    <property type="term" value="C:plasma membrane"/>
    <property type="evidence" value="ECO:0007669"/>
    <property type="project" value="TreeGrafter"/>
</dbReference>
<feature type="transmembrane region" description="Helical" evidence="6">
    <location>
        <begin position="153"/>
        <end position="174"/>
    </location>
</feature>
<evidence type="ECO:0000256" key="3">
    <source>
        <dbReference type="ARBA" id="ARBA00022989"/>
    </source>
</evidence>
<feature type="compositionally biased region" description="Polar residues" evidence="5">
    <location>
        <begin position="262"/>
        <end position="286"/>
    </location>
</feature>
<keyword evidence="9" id="KW-1185">Reference proteome</keyword>
<protein>
    <submittedName>
        <fullName evidence="8">Zinc/iron transporter protein</fullName>
    </submittedName>
</protein>
<dbReference type="Proteomes" id="UP000799437">
    <property type="component" value="Unassembled WGS sequence"/>
</dbReference>
<dbReference type="OrthoDB" id="448280at2759"/>
<name>A0A6A6VS50_9PEZI</name>
<dbReference type="Pfam" id="PF02535">
    <property type="entry name" value="Zip"/>
    <property type="match status" value="1"/>
</dbReference>
<dbReference type="InterPro" id="IPR003689">
    <property type="entry name" value="ZIP"/>
</dbReference>
<dbReference type="PANTHER" id="PTHR11040">
    <property type="entry name" value="ZINC/IRON TRANSPORTER"/>
    <property type="match status" value="1"/>
</dbReference>
<evidence type="ECO:0000313" key="9">
    <source>
        <dbReference type="Proteomes" id="UP000799437"/>
    </source>
</evidence>
<feature type="transmembrane region" description="Helical" evidence="6">
    <location>
        <begin position="399"/>
        <end position="421"/>
    </location>
</feature>
<dbReference type="GeneID" id="54486902"/>
<evidence type="ECO:0000256" key="2">
    <source>
        <dbReference type="ARBA" id="ARBA00022692"/>
    </source>
</evidence>
<dbReference type="RefSeq" id="XP_033595873.1">
    <property type="nucleotide sequence ID" value="XM_033745848.1"/>
</dbReference>
<dbReference type="GO" id="GO:0005385">
    <property type="term" value="F:zinc ion transmembrane transporter activity"/>
    <property type="evidence" value="ECO:0007669"/>
    <property type="project" value="TreeGrafter"/>
</dbReference>
<feature type="chain" id="PRO_5025398877" evidence="7">
    <location>
        <begin position="24"/>
        <end position="462"/>
    </location>
</feature>
<gene>
    <name evidence="8" type="ORF">EJ05DRAFT_490123</name>
</gene>
<sequence length="462" mass="48797">MLHNSRLLLRGFVAAWLGCAVCAQTEAPASSTTAPEIPTAVSSCHAHGATQYCEAGTEEYPILMEATPTGELPSEYTGCHAHGSDAFCFAPDGSEVQLVIETSGAEEPADEHSHGGEEEGNGCHFHAGVEHCPGQEEVSCERTDRDYNVPLRIGLLFVILVTSGIGVFLPIAIAKFNLPFQQGSLMVVKQFGTGVIISTAFIHLFTHAQLMFANQCLGELSYEGTTAAIVMAGIIVSFLIDYLSHRVVYWRRSQASDRDSEAPSTNDGSDTAAKSSVTRPDTSTALAPSHGHGHATPGEWQTDTLTVASLEAGILFHSILIGLTLVVAGDSGFITLFIVIVFHQMFEGLALGSMIAQVPSGLLATWKKCVMGLAFTVITPIGMAIGIGVLNHFNGNDRSTIVAIGTLDAFSAGILVWVGVVEMLAKDWMEGPLLNAGVVRTLLAGTSLVAGLVVMSVLGKWA</sequence>
<feature type="region of interest" description="Disordered" evidence="5">
    <location>
        <begin position="258"/>
        <end position="298"/>
    </location>
</feature>
<reference evidence="8" key="1">
    <citation type="journal article" date="2020" name="Stud. Mycol.">
        <title>101 Dothideomycetes genomes: a test case for predicting lifestyles and emergence of pathogens.</title>
        <authorList>
            <person name="Haridas S."/>
            <person name="Albert R."/>
            <person name="Binder M."/>
            <person name="Bloem J."/>
            <person name="Labutti K."/>
            <person name="Salamov A."/>
            <person name="Andreopoulos B."/>
            <person name="Baker S."/>
            <person name="Barry K."/>
            <person name="Bills G."/>
            <person name="Bluhm B."/>
            <person name="Cannon C."/>
            <person name="Castanera R."/>
            <person name="Culley D."/>
            <person name="Daum C."/>
            <person name="Ezra D."/>
            <person name="Gonzalez J."/>
            <person name="Henrissat B."/>
            <person name="Kuo A."/>
            <person name="Liang C."/>
            <person name="Lipzen A."/>
            <person name="Lutzoni F."/>
            <person name="Magnuson J."/>
            <person name="Mondo S."/>
            <person name="Nolan M."/>
            <person name="Ohm R."/>
            <person name="Pangilinan J."/>
            <person name="Park H.-J."/>
            <person name="Ramirez L."/>
            <person name="Alfaro M."/>
            <person name="Sun H."/>
            <person name="Tritt A."/>
            <person name="Yoshinaga Y."/>
            <person name="Zwiers L.-H."/>
            <person name="Turgeon B."/>
            <person name="Goodwin S."/>
            <person name="Spatafora J."/>
            <person name="Crous P."/>
            <person name="Grigoriev I."/>
        </authorList>
    </citation>
    <scope>NUCLEOTIDE SEQUENCE</scope>
    <source>
        <strain evidence="8">CBS 121739</strain>
    </source>
</reference>
<feature type="transmembrane region" description="Helical" evidence="6">
    <location>
        <begin position="433"/>
        <end position="458"/>
    </location>
</feature>
<keyword evidence="2 6" id="KW-0812">Transmembrane</keyword>
<dbReference type="PANTHER" id="PTHR11040:SF44">
    <property type="entry name" value="PROTEIN ZNTC-RELATED"/>
    <property type="match status" value="1"/>
</dbReference>
<evidence type="ECO:0000256" key="4">
    <source>
        <dbReference type="ARBA" id="ARBA00023136"/>
    </source>
</evidence>
<dbReference type="EMBL" id="ML996584">
    <property type="protein sequence ID" value="KAF2753422.1"/>
    <property type="molecule type" value="Genomic_DNA"/>
</dbReference>
<evidence type="ECO:0000256" key="1">
    <source>
        <dbReference type="ARBA" id="ARBA00004141"/>
    </source>
</evidence>
<evidence type="ECO:0000256" key="5">
    <source>
        <dbReference type="SAM" id="MobiDB-lite"/>
    </source>
</evidence>
<dbReference type="AlphaFoldDB" id="A0A6A6VS50"/>
<evidence type="ECO:0000256" key="7">
    <source>
        <dbReference type="SAM" id="SignalP"/>
    </source>
</evidence>
<keyword evidence="3 6" id="KW-1133">Transmembrane helix</keyword>
<keyword evidence="4 6" id="KW-0472">Membrane</keyword>
<comment type="subcellular location">
    <subcellularLocation>
        <location evidence="1">Membrane</location>
        <topology evidence="1">Multi-pass membrane protein</topology>
    </subcellularLocation>
</comment>
<accession>A0A6A6VS50</accession>
<evidence type="ECO:0000256" key="6">
    <source>
        <dbReference type="SAM" id="Phobius"/>
    </source>
</evidence>
<feature type="transmembrane region" description="Helical" evidence="6">
    <location>
        <begin position="373"/>
        <end position="393"/>
    </location>
</feature>
<evidence type="ECO:0000313" key="8">
    <source>
        <dbReference type="EMBL" id="KAF2753422.1"/>
    </source>
</evidence>
<organism evidence="8 9">
    <name type="scientific">Pseudovirgaria hyperparasitica</name>
    <dbReference type="NCBI Taxonomy" id="470096"/>
    <lineage>
        <taxon>Eukaryota</taxon>
        <taxon>Fungi</taxon>
        <taxon>Dikarya</taxon>
        <taxon>Ascomycota</taxon>
        <taxon>Pezizomycotina</taxon>
        <taxon>Dothideomycetes</taxon>
        <taxon>Dothideomycetes incertae sedis</taxon>
        <taxon>Acrospermales</taxon>
        <taxon>Acrospermaceae</taxon>
        <taxon>Pseudovirgaria</taxon>
    </lineage>
</organism>
<keyword evidence="7" id="KW-0732">Signal</keyword>
<feature type="transmembrane region" description="Helical" evidence="6">
    <location>
        <begin position="186"/>
        <end position="205"/>
    </location>
</feature>